<keyword evidence="2 5" id="KW-0808">Transferase</keyword>
<dbReference type="SUPFAM" id="SSF53335">
    <property type="entry name" value="S-adenosyl-L-methionine-dependent methyltransferases"/>
    <property type="match status" value="1"/>
</dbReference>
<evidence type="ECO:0000313" key="6">
    <source>
        <dbReference type="EMBL" id="MDQ0114206.1"/>
    </source>
</evidence>
<gene>
    <name evidence="5" type="primary">bioC</name>
    <name evidence="6" type="ORF">J2T15_003661</name>
</gene>
<dbReference type="Proteomes" id="UP001229346">
    <property type="component" value="Unassembled WGS sequence"/>
</dbReference>
<dbReference type="PANTHER" id="PTHR43861">
    <property type="entry name" value="TRANS-ACONITATE 2-METHYLTRANSFERASE-RELATED"/>
    <property type="match status" value="1"/>
</dbReference>
<keyword evidence="7" id="KW-1185">Reference proteome</keyword>
<evidence type="ECO:0000256" key="4">
    <source>
        <dbReference type="ARBA" id="ARBA00022756"/>
    </source>
</evidence>
<dbReference type="RefSeq" id="WP_307205528.1">
    <property type="nucleotide sequence ID" value="NZ_JAUSSU010000007.1"/>
</dbReference>
<sequence length="286" mass="31727">MAGKKAIQRQFNRSSMTYDSHAGVQRTMADQLMKSLLAYTNKGATNEPNILEIGCGTGALTQMVVNEWLSATVTSLDIASEMIKAAEQRFLSANHSAGSVNRVSDRISFIHADIEQWAADAPSSSYDLIVSNACFQWLSAPRETLGHLRRLLRSGGMLIFATFGPDTFREMHCSFHEAYRAWGMEPQRHGLSFLTPLEWKLALEESGYASVNYERTIQVEKYASAREFLHSVKAMGANASEAVPLTGLSLRRLFTSMYKEYEEKFSLPDGVAATYDLLIIQAAASC</sequence>
<comment type="similarity">
    <text evidence="5">Belongs to the methyltransferase superfamily.</text>
</comment>
<keyword evidence="1 5" id="KW-0489">Methyltransferase</keyword>
<evidence type="ECO:0000256" key="2">
    <source>
        <dbReference type="ARBA" id="ARBA00022679"/>
    </source>
</evidence>
<evidence type="ECO:0000256" key="1">
    <source>
        <dbReference type="ARBA" id="ARBA00022603"/>
    </source>
</evidence>
<evidence type="ECO:0000256" key="5">
    <source>
        <dbReference type="HAMAP-Rule" id="MF_00835"/>
    </source>
</evidence>
<dbReference type="GO" id="GO:0102130">
    <property type="term" value="F:malonyl-CoA methyltransferase activity"/>
    <property type="evidence" value="ECO:0007669"/>
    <property type="project" value="UniProtKB-EC"/>
</dbReference>
<dbReference type="PANTHER" id="PTHR43861:SF1">
    <property type="entry name" value="TRANS-ACONITATE 2-METHYLTRANSFERASE"/>
    <property type="match status" value="1"/>
</dbReference>
<dbReference type="EMBL" id="JAUSSU010000007">
    <property type="protein sequence ID" value="MDQ0114206.1"/>
    <property type="molecule type" value="Genomic_DNA"/>
</dbReference>
<name>A0ABT9U570_PAEHA</name>
<dbReference type="InterPro" id="IPR011814">
    <property type="entry name" value="BioC"/>
</dbReference>
<keyword evidence="3 5" id="KW-0949">S-adenosyl-L-methionine</keyword>
<comment type="catalytic activity">
    <reaction evidence="5">
        <text>malonyl-[ACP] + S-adenosyl-L-methionine = malonyl-[ACP] methyl ester + S-adenosyl-L-homocysteine</text>
        <dbReference type="Rhea" id="RHEA:17105"/>
        <dbReference type="Rhea" id="RHEA-COMP:9623"/>
        <dbReference type="Rhea" id="RHEA-COMP:9954"/>
        <dbReference type="ChEBI" id="CHEBI:57856"/>
        <dbReference type="ChEBI" id="CHEBI:59789"/>
        <dbReference type="ChEBI" id="CHEBI:78449"/>
        <dbReference type="ChEBI" id="CHEBI:78845"/>
        <dbReference type="EC" id="2.1.1.197"/>
    </reaction>
</comment>
<accession>A0ABT9U570</accession>
<organism evidence="6 7">
    <name type="scientific">Paenibacillus harenae</name>
    <dbReference type="NCBI Taxonomy" id="306543"/>
    <lineage>
        <taxon>Bacteria</taxon>
        <taxon>Bacillati</taxon>
        <taxon>Bacillota</taxon>
        <taxon>Bacilli</taxon>
        <taxon>Bacillales</taxon>
        <taxon>Paenibacillaceae</taxon>
        <taxon>Paenibacillus</taxon>
    </lineage>
</organism>
<protein>
    <recommendedName>
        <fullName evidence="5">Malonyl-[acyl-carrier protein] O-methyltransferase</fullName>
        <shortName evidence="5">Malonyl-ACP O-methyltransferase</shortName>
        <ecNumber evidence="5">2.1.1.197</ecNumber>
    </recommendedName>
    <alternativeName>
        <fullName evidence="5">Biotin synthesis protein BioC</fullName>
    </alternativeName>
</protein>
<reference evidence="6 7" key="1">
    <citation type="submission" date="2023-07" db="EMBL/GenBank/DDBJ databases">
        <title>Sorghum-associated microbial communities from plants grown in Nebraska, USA.</title>
        <authorList>
            <person name="Schachtman D."/>
        </authorList>
    </citation>
    <scope>NUCLEOTIDE SEQUENCE [LARGE SCALE GENOMIC DNA]</scope>
    <source>
        <strain evidence="6 7">CC482</strain>
    </source>
</reference>
<dbReference type="Gene3D" id="3.40.50.150">
    <property type="entry name" value="Vaccinia Virus protein VP39"/>
    <property type="match status" value="1"/>
</dbReference>
<evidence type="ECO:0000256" key="3">
    <source>
        <dbReference type="ARBA" id="ARBA00022691"/>
    </source>
</evidence>
<proteinExistence type="inferred from homology"/>
<comment type="function">
    <text evidence="5">Converts the free carboxyl group of a malonyl-thioester to its methyl ester by transfer of a methyl group from S-adenosyl-L-methionine (SAM). It allows to synthesize pimeloyl-ACP via the fatty acid synthetic pathway.</text>
</comment>
<keyword evidence="4 5" id="KW-0093">Biotin biosynthesis</keyword>
<evidence type="ECO:0000313" key="7">
    <source>
        <dbReference type="Proteomes" id="UP001229346"/>
    </source>
</evidence>
<dbReference type="HAMAP" id="MF_00835">
    <property type="entry name" value="BioC"/>
    <property type="match status" value="1"/>
</dbReference>
<dbReference type="Pfam" id="PF13489">
    <property type="entry name" value="Methyltransf_23"/>
    <property type="match status" value="1"/>
</dbReference>
<comment type="pathway">
    <text evidence="5">Cofactor biosynthesis; biotin biosynthesis.</text>
</comment>
<comment type="caution">
    <text evidence="6">The sequence shown here is derived from an EMBL/GenBank/DDBJ whole genome shotgun (WGS) entry which is preliminary data.</text>
</comment>
<dbReference type="CDD" id="cd02440">
    <property type="entry name" value="AdoMet_MTases"/>
    <property type="match status" value="1"/>
</dbReference>
<dbReference type="GO" id="GO:0032259">
    <property type="term" value="P:methylation"/>
    <property type="evidence" value="ECO:0007669"/>
    <property type="project" value="UniProtKB-KW"/>
</dbReference>
<dbReference type="NCBIfam" id="TIGR02072">
    <property type="entry name" value="BioC"/>
    <property type="match status" value="1"/>
</dbReference>
<dbReference type="EC" id="2.1.1.197" evidence="5"/>
<dbReference type="InterPro" id="IPR029063">
    <property type="entry name" value="SAM-dependent_MTases_sf"/>
</dbReference>